<dbReference type="Gene3D" id="3.30.590.20">
    <property type="match status" value="1"/>
</dbReference>
<evidence type="ECO:0008006" key="3">
    <source>
        <dbReference type="Google" id="ProtNLM"/>
    </source>
</evidence>
<sequence>MFAFGIEHEVAFLDAKKRFVDATHTSFADLAAIVATLPLYEDDYPQLRIGDAGIKHKRWYIEGFERYNEAGKVIDCPPKGIEIRTTIHPTIMGAVEELNNSFLQLSERVITAGFTPVCISYNPYQTEFLPDPPLNAYEQKRRQQSPEKLTAFLPMLTYGPDLNLSLQELSTADIIALGQKLTYYSPFIIPFSYSSPFYHGELWDGLSVRTFLRTGVRPATMVFLARSEDLLISNPSLTKIARVPAEVGRIEFKACDSCANFAIYAGLLALLKGLALDQTLTGQALVPDAVLHQLSARQGFANQEILEGAWNVFNTAERALQTDPDRQLLRPLRTMLISKYTPAHDLIRSYQQTGSIEEALSSSYIRMS</sequence>
<organism evidence="1 2">
    <name type="scientific">Dictyobacter alpinus</name>
    <dbReference type="NCBI Taxonomy" id="2014873"/>
    <lineage>
        <taxon>Bacteria</taxon>
        <taxon>Bacillati</taxon>
        <taxon>Chloroflexota</taxon>
        <taxon>Ktedonobacteria</taxon>
        <taxon>Ktedonobacterales</taxon>
        <taxon>Dictyobacteraceae</taxon>
        <taxon>Dictyobacter</taxon>
    </lineage>
</organism>
<dbReference type="SUPFAM" id="SSF55931">
    <property type="entry name" value="Glutamine synthetase/guanido kinase"/>
    <property type="match status" value="1"/>
</dbReference>
<keyword evidence="2" id="KW-1185">Reference proteome</keyword>
<dbReference type="AlphaFoldDB" id="A0A402BK25"/>
<protein>
    <recommendedName>
        <fullName evidence="3">Glutamate--cysteine ligase</fullName>
    </recommendedName>
</protein>
<dbReference type="RefSeq" id="WP_126631631.1">
    <property type="nucleotide sequence ID" value="NZ_BIFT01000002.1"/>
</dbReference>
<dbReference type="OrthoDB" id="143227at2"/>
<dbReference type="InterPro" id="IPR014746">
    <property type="entry name" value="Gln_synth/guanido_kin_cat_dom"/>
</dbReference>
<proteinExistence type="predicted"/>
<dbReference type="Proteomes" id="UP000287171">
    <property type="component" value="Unassembled WGS sequence"/>
</dbReference>
<evidence type="ECO:0000313" key="1">
    <source>
        <dbReference type="EMBL" id="GCE31693.1"/>
    </source>
</evidence>
<reference evidence="2" key="1">
    <citation type="submission" date="2018-12" db="EMBL/GenBank/DDBJ databases">
        <title>Tengunoibacter tsumagoiensis gen. nov., sp. nov., Dictyobacter kobayashii sp. nov., D. alpinus sp. nov., and D. joshuensis sp. nov. and description of Dictyobacteraceae fam. nov. within the order Ktedonobacterales isolated from Tengu-no-mugimeshi.</title>
        <authorList>
            <person name="Wang C.M."/>
            <person name="Zheng Y."/>
            <person name="Sakai Y."/>
            <person name="Toyoda A."/>
            <person name="Minakuchi Y."/>
            <person name="Abe K."/>
            <person name="Yokota A."/>
            <person name="Yabe S."/>
        </authorList>
    </citation>
    <scope>NUCLEOTIDE SEQUENCE [LARGE SCALE GENOMIC DNA]</scope>
    <source>
        <strain evidence="2">Uno16</strain>
    </source>
</reference>
<comment type="caution">
    <text evidence="1">The sequence shown here is derived from an EMBL/GenBank/DDBJ whole genome shotgun (WGS) entry which is preliminary data.</text>
</comment>
<gene>
    <name evidence="1" type="ORF">KDA_71770</name>
</gene>
<accession>A0A402BK25</accession>
<name>A0A402BK25_9CHLR</name>
<dbReference type="GO" id="GO:0003824">
    <property type="term" value="F:catalytic activity"/>
    <property type="evidence" value="ECO:0007669"/>
    <property type="project" value="InterPro"/>
</dbReference>
<evidence type="ECO:0000313" key="2">
    <source>
        <dbReference type="Proteomes" id="UP000287171"/>
    </source>
</evidence>
<dbReference type="EMBL" id="BIFT01000002">
    <property type="protein sequence ID" value="GCE31693.1"/>
    <property type="molecule type" value="Genomic_DNA"/>
</dbReference>